<protein>
    <submittedName>
        <fullName evidence="1">Uncharacterized protein</fullName>
    </submittedName>
</protein>
<dbReference type="Proteomes" id="UP000001941">
    <property type="component" value="Chromosome"/>
</dbReference>
<accession>Q2FPS6</accession>
<dbReference type="HOGENOM" id="CLU_2581418_0_0_2"/>
<organism evidence="1 2">
    <name type="scientific">Methanospirillum hungatei JF-1 (strain ATCC 27890 / DSM 864 / NBRC 100397 / JF-1)</name>
    <dbReference type="NCBI Taxonomy" id="323259"/>
    <lineage>
        <taxon>Archaea</taxon>
        <taxon>Methanobacteriati</taxon>
        <taxon>Methanobacteriota</taxon>
        <taxon>Stenosarchaea group</taxon>
        <taxon>Methanomicrobia</taxon>
        <taxon>Methanomicrobiales</taxon>
        <taxon>Methanospirillaceae</taxon>
        <taxon>Methanospirillum</taxon>
    </lineage>
</organism>
<name>Q2FPS6_METHJ</name>
<dbReference type="KEGG" id="mhu:Mhun_0307"/>
<proteinExistence type="predicted"/>
<evidence type="ECO:0000313" key="1">
    <source>
        <dbReference type="EMBL" id="ABD40077.1"/>
    </source>
</evidence>
<dbReference type="EnsemblBacteria" id="ABD40077">
    <property type="protein sequence ID" value="ABD40077"/>
    <property type="gene ID" value="Mhun_0307"/>
</dbReference>
<dbReference type="AlphaFoldDB" id="Q2FPS6"/>
<dbReference type="EMBL" id="CP000254">
    <property type="protein sequence ID" value="ABD40077.1"/>
    <property type="molecule type" value="Genomic_DNA"/>
</dbReference>
<keyword evidence="2" id="KW-1185">Reference proteome</keyword>
<sequence>MRDISVKEQFQRLNRSPLPERILPDGFLTWHRYIIFVSQTHVRRKWCSLMNIPFSEVNHVINQNRQHTLIRNTLFPEEIW</sequence>
<dbReference type="InParanoid" id="Q2FPS6"/>
<reference evidence="2" key="1">
    <citation type="journal article" date="2016" name="Stand. Genomic Sci.">
        <title>Complete genome sequence of Methanospirillum hungatei type strain JF1.</title>
        <authorList>
            <person name="Gunsalus R.P."/>
            <person name="Cook L.E."/>
            <person name="Crable B."/>
            <person name="Rohlin L."/>
            <person name="McDonald E."/>
            <person name="Mouttaki H."/>
            <person name="Sieber J.R."/>
            <person name="Poweleit N."/>
            <person name="Zhou H."/>
            <person name="Lapidus A.L."/>
            <person name="Daligault H.E."/>
            <person name="Land M."/>
            <person name="Gilna P."/>
            <person name="Ivanova N."/>
            <person name="Kyrpides N."/>
            <person name="Culley D.E."/>
            <person name="McInerney M.J."/>
        </authorList>
    </citation>
    <scope>NUCLEOTIDE SEQUENCE [LARGE SCALE GENOMIC DNA]</scope>
    <source>
        <strain evidence="2">ATCC 27890 / DSM 864 / NBRC 100397 / JF-1</strain>
    </source>
</reference>
<gene>
    <name evidence="1" type="ordered locus">Mhun_0307</name>
</gene>
<evidence type="ECO:0000313" key="2">
    <source>
        <dbReference type="Proteomes" id="UP000001941"/>
    </source>
</evidence>